<evidence type="ECO:0000313" key="2">
    <source>
        <dbReference type="Proteomes" id="UP000033815"/>
    </source>
</evidence>
<gene>
    <name evidence="1" type="ORF">UW25_C0006G0003</name>
</gene>
<dbReference type="Proteomes" id="UP000033815">
    <property type="component" value="Unassembled WGS sequence"/>
</dbReference>
<reference evidence="1 2" key="1">
    <citation type="journal article" date="2015" name="Nature">
        <title>rRNA introns, odd ribosomes, and small enigmatic genomes across a large radiation of phyla.</title>
        <authorList>
            <person name="Brown C.T."/>
            <person name="Hug L.A."/>
            <person name="Thomas B.C."/>
            <person name="Sharon I."/>
            <person name="Castelle C.J."/>
            <person name="Singh A."/>
            <person name="Wilkins M.J."/>
            <person name="Williams K.H."/>
            <person name="Banfield J.F."/>
        </authorList>
    </citation>
    <scope>NUCLEOTIDE SEQUENCE [LARGE SCALE GENOMIC DNA]</scope>
</reference>
<evidence type="ECO:0000313" key="1">
    <source>
        <dbReference type="EMBL" id="KKT36481.1"/>
    </source>
</evidence>
<dbReference type="EMBL" id="LCHP01000006">
    <property type="protein sequence ID" value="KKT36481.1"/>
    <property type="molecule type" value="Genomic_DNA"/>
</dbReference>
<sequence>MCTNIYDGDVHKYFNPYNTPYEAFIAYMNALQDLRLRVVGHPAYAKKIKVKELS</sequence>
<comment type="caution">
    <text evidence="1">The sequence shown here is derived from an EMBL/GenBank/DDBJ whole genome shotgun (WGS) entry which is preliminary data.</text>
</comment>
<organism evidence="1 2">
    <name type="scientific">Candidatus Nomurabacteria bacterium GW2011_GWB1_44_12</name>
    <dbReference type="NCBI Taxonomy" id="1618748"/>
    <lineage>
        <taxon>Bacteria</taxon>
        <taxon>Candidatus Nomuraibacteriota</taxon>
    </lineage>
</organism>
<dbReference type="AlphaFoldDB" id="A0A837I6N1"/>
<name>A0A837I6N1_9BACT</name>
<protein>
    <submittedName>
        <fullName evidence="1">Alpha-amylase</fullName>
    </submittedName>
</protein>
<accession>A0A837I6N1</accession>
<proteinExistence type="predicted"/>